<feature type="binding site" evidence="24">
    <location>
        <position position="137"/>
    </location>
    <ligand>
        <name>ATP</name>
        <dbReference type="ChEBI" id="CHEBI:30616"/>
    </ligand>
</feature>
<keyword evidence="13 22" id="KW-0133">Cell shape</keyword>
<evidence type="ECO:0000256" key="19">
    <source>
        <dbReference type="ARBA" id="ARBA00068427"/>
    </source>
</evidence>
<dbReference type="Gene3D" id="3.30.1490.20">
    <property type="entry name" value="ATP-grasp fold, A domain"/>
    <property type="match status" value="1"/>
</dbReference>
<evidence type="ECO:0000256" key="10">
    <source>
        <dbReference type="ARBA" id="ARBA00022741"/>
    </source>
</evidence>
<evidence type="ECO:0000256" key="2">
    <source>
        <dbReference type="ARBA" id="ARBA00003921"/>
    </source>
</evidence>
<dbReference type="GO" id="GO:0005829">
    <property type="term" value="C:cytosol"/>
    <property type="evidence" value="ECO:0007669"/>
    <property type="project" value="TreeGrafter"/>
</dbReference>
<evidence type="ECO:0000256" key="8">
    <source>
        <dbReference type="ARBA" id="ARBA00022598"/>
    </source>
</evidence>
<dbReference type="Pfam" id="PF07478">
    <property type="entry name" value="Dala_Dala_lig_C"/>
    <property type="match status" value="1"/>
</dbReference>
<comment type="catalytic activity">
    <reaction evidence="17 22">
        <text>2 D-alanine + ATP = D-alanyl-D-alanine + ADP + phosphate + H(+)</text>
        <dbReference type="Rhea" id="RHEA:11224"/>
        <dbReference type="ChEBI" id="CHEBI:15378"/>
        <dbReference type="ChEBI" id="CHEBI:30616"/>
        <dbReference type="ChEBI" id="CHEBI:43474"/>
        <dbReference type="ChEBI" id="CHEBI:57416"/>
        <dbReference type="ChEBI" id="CHEBI:57822"/>
        <dbReference type="ChEBI" id="CHEBI:456216"/>
        <dbReference type="EC" id="6.3.2.4"/>
    </reaction>
</comment>
<feature type="domain" description="ATP-grasp" evidence="27">
    <location>
        <begin position="141"/>
        <end position="348"/>
    </location>
</feature>
<keyword evidence="11 26" id="KW-0067">ATP-binding</keyword>
<evidence type="ECO:0000256" key="1">
    <source>
        <dbReference type="ARBA" id="ARBA00001936"/>
    </source>
</evidence>
<evidence type="ECO:0000256" key="5">
    <source>
        <dbReference type="ARBA" id="ARBA00010871"/>
    </source>
</evidence>
<protein>
    <recommendedName>
        <fullName evidence="19 22">D-alanine--D-alanine ligase</fullName>
        <ecNumber evidence="6 22">6.3.2.4</ecNumber>
    </recommendedName>
    <alternativeName>
        <fullName evidence="21 22">D-Ala-D-Ala ligase</fullName>
    </alternativeName>
    <alternativeName>
        <fullName evidence="20 22">D-alanylalanine synthetase</fullName>
    </alternativeName>
</protein>
<dbReference type="HAMAP" id="MF_00047">
    <property type="entry name" value="Dala_Dala_lig"/>
    <property type="match status" value="1"/>
</dbReference>
<gene>
    <name evidence="28" type="primary">ddlA</name>
    <name evidence="22" type="synonym">ddl</name>
    <name evidence="28" type="ORF">ATZ99_03460</name>
</gene>
<dbReference type="EMBL" id="LOHZ01000019">
    <property type="protein sequence ID" value="KYO68035.1"/>
    <property type="molecule type" value="Genomic_DNA"/>
</dbReference>
<feature type="binding site" evidence="24">
    <location>
        <begin position="190"/>
        <end position="191"/>
    </location>
    <ligand>
        <name>ATP</name>
        <dbReference type="ChEBI" id="CHEBI:30616"/>
    </ligand>
</feature>
<comment type="cofactor">
    <cofactor evidence="25">
        <name>Mg(2+)</name>
        <dbReference type="ChEBI" id="CHEBI:18420"/>
    </cofactor>
    <cofactor evidence="25">
        <name>Mn(2+)</name>
        <dbReference type="ChEBI" id="CHEBI:29035"/>
    </cofactor>
    <text evidence="25">Binds 2 magnesium or manganese ions per subunit.</text>
</comment>
<dbReference type="GO" id="GO:0008360">
    <property type="term" value="P:regulation of cell shape"/>
    <property type="evidence" value="ECO:0007669"/>
    <property type="project" value="UniProtKB-KW"/>
</dbReference>
<feature type="binding site" evidence="24">
    <location>
        <begin position="220"/>
        <end position="227"/>
    </location>
    <ligand>
        <name>ATP</name>
        <dbReference type="ChEBI" id="CHEBI:30616"/>
    </ligand>
</feature>
<dbReference type="Proteomes" id="UP000075737">
    <property type="component" value="Unassembled WGS sequence"/>
</dbReference>
<dbReference type="PROSITE" id="PS00844">
    <property type="entry name" value="DALA_DALA_LIGASE_2"/>
    <property type="match status" value="1"/>
</dbReference>
<keyword evidence="9 25" id="KW-0479">Metal-binding</keyword>
<feature type="binding site" evidence="24">
    <location>
        <begin position="314"/>
        <end position="315"/>
    </location>
    <ligand>
        <name>ATP</name>
        <dbReference type="ChEBI" id="CHEBI:30616"/>
    </ligand>
</feature>
<evidence type="ECO:0000256" key="11">
    <source>
        <dbReference type="ARBA" id="ARBA00022840"/>
    </source>
</evidence>
<reference evidence="28 29" key="1">
    <citation type="submission" date="2015-12" db="EMBL/GenBank/DDBJ databases">
        <title>Draft genome of Thermovenabulum gondwanense isolated from a red thermophilic microbial mat colonisisng an outflow channel of a bore well.</title>
        <authorList>
            <person name="Patel B.K."/>
        </authorList>
    </citation>
    <scope>NUCLEOTIDE SEQUENCE [LARGE SCALE GENOMIC DNA]</scope>
    <source>
        <strain evidence="28 29">R270</strain>
    </source>
</reference>
<evidence type="ECO:0000256" key="3">
    <source>
        <dbReference type="ARBA" id="ARBA00004496"/>
    </source>
</evidence>
<organism evidence="28 29">
    <name type="scientific">Thermovenabulum gondwanense</name>
    <dbReference type="NCBI Taxonomy" id="520767"/>
    <lineage>
        <taxon>Bacteria</taxon>
        <taxon>Bacillati</taxon>
        <taxon>Bacillota</taxon>
        <taxon>Clostridia</taxon>
        <taxon>Thermosediminibacterales</taxon>
        <taxon>Thermosediminibacteraceae</taxon>
        <taxon>Thermovenabulum</taxon>
    </lineage>
</organism>
<feature type="active site" evidence="23">
    <location>
        <position position="16"/>
    </location>
</feature>
<dbReference type="PANTHER" id="PTHR23132">
    <property type="entry name" value="D-ALANINE--D-ALANINE LIGASE"/>
    <property type="match status" value="1"/>
</dbReference>
<dbReference type="GO" id="GO:0046872">
    <property type="term" value="F:metal ion binding"/>
    <property type="evidence" value="ECO:0007669"/>
    <property type="project" value="UniProtKB-KW"/>
</dbReference>
<comment type="subcellular location">
    <subcellularLocation>
        <location evidence="3 22">Cytoplasm</location>
    </subcellularLocation>
</comment>
<evidence type="ECO:0000256" key="24">
    <source>
        <dbReference type="PIRSR" id="PIRSR039102-2"/>
    </source>
</evidence>
<dbReference type="Gene3D" id="3.40.50.20">
    <property type="match status" value="1"/>
</dbReference>
<keyword evidence="16 22" id="KW-0961">Cell wall biogenesis/degradation</keyword>
<comment type="caution">
    <text evidence="28">The sequence shown here is derived from an EMBL/GenBank/DDBJ whole genome shotgun (WGS) entry which is preliminary data.</text>
</comment>
<comment type="pathway">
    <text evidence="4 22">Cell wall biogenesis; peptidoglycan biosynthesis.</text>
</comment>
<evidence type="ECO:0000256" key="25">
    <source>
        <dbReference type="PIRSR" id="PIRSR039102-3"/>
    </source>
</evidence>
<feature type="binding site" evidence="25">
    <location>
        <position position="315"/>
    </location>
    <ligand>
        <name>Mg(2+)</name>
        <dbReference type="ChEBI" id="CHEBI:18420"/>
        <label>1</label>
    </ligand>
</feature>
<dbReference type="InterPro" id="IPR016185">
    <property type="entry name" value="PreATP-grasp_dom_sf"/>
</dbReference>
<dbReference type="InterPro" id="IPR013815">
    <property type="entry name" value="ATP_grasp_subdomain_1"/>
</dbReference>
<dbReference type="PATRIC" id="fig|520767.4.peg.349"/>
<evidence type="ECO:0000256" key="6">
    <source>
        <dbReference type="ARBA" id="ARBA00012216"/>
    </source>
</evidence>
<feature type="active site" evidence="23">
    <location>
        <position position="190"/>
    </location>
</feature>
<evidence type="ECO:0000256" key="16">
    <source>
        <dbReference type="ARBA" id="ARBA00023316"/>
    </source>
</evidence>
<dbReference type="InterPro" id="IPR011095">
    <property type="entry name" value="Dala_Dala_lig_C"/>
</dbReference>
<feature type="binding site" evidence="25">
    <location>
        <position position="301"/>
    </location>
    <ligand>
        <name>Mg(2+)</name>
        <dbReference type="ChEBI" id="CHEBI:18420"/>
        <label>1</label>
    </ligand>
</feature>
<evidence type="ECO:0000256" key="26">
    <source>
        <dbReference type="PROSITE-ProRule" id="PRU00409"/>
    </source>
</evidence>
<dbReference type="STRING" id="520767.ATZ99_03460"/>
<feature type="binding site" evidence="25">
    <location>
        <position position="315"/>
    </location>
    <ligand>
        <name>Mg(2+)</name>
        <dbReference type="ChEBI" id="CHEBI:18420"/>
        <label>2</label>
    </ligand>
</feature>
<feature type="active site" evidence="23">
    <location>
        <position position="326"/>
    </location>
</feature>
<accession>A0A162MWP9</accession>
<dbReference type="PROSITE" id="PS50975">
    <property type="entry name" value="ATP_GRASP"/>
    <property type="match status" value="1"/>
</dbReference>
<evidence type="ECO:0000256" key="12">
    <source>
        <dbReference type="ARBA" id="ARBA00022842"/>
    </source>
</evidence>
<feature type="binding site" evidence="25">
    <location>
        <position position="317"/>
    </location>
    <ligand>
        <name>Mg(2+)</name>
        <dbReference type="ChEBI" id="CHEBI:18420"/>
        <label>2</label>
    </ligand>
</feature>
<comment type="cofactor">
    <cofactor evidence="1">
        <name>Mn(2+)</name>
        <dbReference type="ChEBI" id="CHEBI:29035"/>
    </cofactor>
</comment>
<evidence type="ECO:0000313" key="29">
    <source>
        <dbReference type="Proteomes" id="UP000075737"/>
    </source>
</evidence>
<dbReference type="GO" id="GO:0008716">
    <property type="term" value="F:D-alanine-D-alanine ligase activity"/>
    <property type="evidence" value="ECO:0007669"/>
    <property type="project" value="UniProtKB-UniRule"/>
</dbReference>
<dbReference type="EC" id="6.3.2.4" evidence="6 22"/>
<evidence type="ECO:0000256" key="14">
    <source>
        <dbReference type="ARBA" id="ARBA00022984"/>
    </source>
</evidence>
<evidence type="ECO:0000256" key="7">
    <source>
        <dbReference type="ARBA" id="ARBA00022490"/>
    </source>
</evidence>
<evidence type="ECO:0000256" key="18">
    <source>
        <dbReference type="ARBA" id="ARBA00060592"/>
    </source>
</evidence>
<dbReference type="AlphaFoldDB" id="A0A162MWP9"/>
<keyword evidence="12 25" id="KW-0460">Magnesium</keyword>
<dbReference type="GO" id="GO:0005524">
    <property type="term" value="F:ATP binding"/>
    <property type="evidence" value="ECO:0007669"/>
    <property type="project" value="UniProtKB-UniRule"/>
</dbReference>
<dbReference type="PROSITE" id="PS00843">
    <property type="entry name" value="DALA_DALA_LIGASE_1"/>
    <property type="match status" value="1"/>
</dbReference>
<keyword evidence="7 22" id="KW-0963">Cytoplasm</keyword>
<sequence>MEKIRVGIIFGGESAEHEISLMSASSIIKVIDKEKFDILKIGITKEGKWHLYFGEVENIENGEWVEKSVPAFISPDPERKFLITLDNGVETRYPVDVFFPVLHGPRGEDGTIQSIFELMNVPYVSCGVTSSALCMDKVFTKKILKHEGLPVADFKVYYKKDLPLTLNTIVREVEEALGFPCFVKPANLGSSIGITKAYNSDQLKDALFLAGEYDTKIIVEKFIPAREIEVSVLGNEDPVASLPGEIIPSNEFYDYTAKYFDGGKSKLLIPAPLAKEETEKVMSLAVKAFKALDCSGMARVDFLYSKLDGIFYINELNTIPGFTKISMYPKLWEISGIPYKELIERLIELAFEKHRQKQALKLY</sequence>
<name>A0A162MWP9_9FIRM</name>
<evidence type="ECO:0000256" key="23">
    <source>
        <dbReference type="PIRSR" id="PIRSR039102-1"/>
    </source>
</evidence>
<dbReference type="PIRSF" id="PIRSF039102">
    <property type="entry name" value="Ddl/VanB"/>
    <property type="match status" value="1"/>
</dbReference>
<evidence type="ECO:0000313" key="28">
    <source>
        <dbReference type="EMBL" id="KYO68035.1"/>
    </source>
</evidence>
<keyword evidence="10 24" id="KW-0547">Nucleotide-binding</keyword>
<comment type="function">
    <text evidence="2 22">Cell wall formation.</text>
</comment>
<keyword evidence="14 22" id="KW-0573">Peptidoglycan synthesis</keyword>
<evidence type="ECO:0000256" key="22">
    <source>
        <dbReference type="HAMAP-Rule" id="MF_00047"/>
    </source>
</evidence>
<dbReference type="FunFam" id="3.30.470.20:FF:000008">
    <property type="entry name" value="D-alanine--D-alanine ligase"/>
    <property type="match status" value="1"/>
</dbReference>
<dbReference type="RefSeq" id="WP_068747518.1">
    <property type="nucleotide sequence ID" value="NZ_LOHZ01000019.1"/>
</dbReference>
<dbReference type="PANTHER" id="PTHR23132:SF25">
    <property type="entry name" value="D-ALANINE--D-ALANINE LIGASE A"/>
    <property type="match status" value="1"/>
</dbReference>
<dbReference type="Gene3D" id="3.30.470.20">
    <property type="entry name" value="ATP-grasp fold, B domain"/>
    <property type="match status" value="1"/>
</dbReference>
<dbReference type="InterPro" id="IPR005905">
    <property type="entry name" value="D_ala_D_ala"/>
</dbReference>
<dbReference type="GO" id="GO:0071555">
    <property type="term" value="P:cell wall organization"/>
    <property type="evidence" value="ECO:0007669"/>
    <property type="project" value="UniProtKB-KW"/>
</dbReference>
<feature type="binding site" evidence="24">
    <location>
        <begin position="182"/>
        <end position="184"/>
    </location>
    <ligand>
        <name>ATP</name>
        <dbReference type="ChEBI" id="CHEBI:30616"/>
    </ligand>
</feature>
<evidence type="ECO:0000256" key="17">
    <source>
        <dbReference type="ARBA" id="ARBA00047614"/>
    </source>
</evidence>
<evidence type="ECO:0000256" key="21">
    <source>
        <dbReference type="ARBA" id="ARBA00077154"/>
    </source>
</evidence>
<keyword evidence="8 22" id="KW-0436">Ligase</keyword>
<proteinExistence type="inferred from homology"/>
<dbReference type="NCBIfam" id="NF002378">
    <property type="entry name" value="PRK01372.1"/>
    <property type="match status" value="1"/>
</dbReference>
<dbReference type="SUPFAM" id="SSF56059">
    <property type="entry name" value="Glutathione synthetase ATP-binding domain-like"/>
    <property type="match status" value="1"/>
</dbReference>
<dbReference type="NCBIfam" id="NF002528">
    <property type="entry name" value="PRK01966.1-4"/>
    <property type="match status" value="1"/>
</dbReference>
<evidence type="ECO:0000256" key="20">
    <source>
        <dbReference type="ARBA" id="ARBA00076288"/>
    </source>
</evidence>
<evidence type="ECO:0000259" key="27">
    <source>
        <dbReference type="PROSITE" id="PS50975"/>
    </source>
</evidence>
<evidence type="ECO:0000256" key="4">
    <source>
        <dbReference type="ARBA" id="ARBA00004752"/>
    </source>
</evidence>
<dbReference type="Pfam" id="PF01820">
    <property type="entry name" value="Dala_Dala_lig_N"/>
    <property type="match status" value="1"/>
</dbReference>
<dbReference type="GO" id="GO:0009252">
    <property type="term" value="P:peptidoglycan biosynthetic process"/>
    <property type="evidence" value="ECO:0007669"/>
    <property type="project" value="UniProtKB-UniRule"/>
</dbReference>
<dbReference type="InterPro" id="IPR011127">
    <property type="entry name" value="Dala_Dala_lig_N"/>
</dbReference>
<evidence type="ECO:0000256" key="9">
    <source>
        <dbReference type="ARBA" id="ARBA00022723"/>
    </source>
</evidence>
<evidence type="ECO:0000256" key="15">
    <source>
        <dbReference type="ARBA" id="ARBA00023211"/>
    </source>
</evidence>
<keyword evidence="29" id="KW-1185">Reference proteome</keyword>
<dbReference type="OrthoDB" id="9813261at2"/>
<dbReference type="InterPro" id="IPR011761">
    <property type="entry name" value="ATP-grasp"/>
</dbReference>
<comment type="similarity">
    <text evidence="5 22">Belongs to the D-alanine--D-alanine ligase family.</text>
</comment>
<dbReference type="FunFam" id="3.30.1490.20:FF:000007">
    <property type="entry name" value="D-alanine--D-alanine ligase"/>
    <property type="match status" value="1"/>
</dbReference>
<dbReference type="SUPFAM" id="SSF52440">
    <property type="entry name" value="PreATP-grasp domain"/>
    <property type="match status" value="1"/>
</dbReference>
<comment type="pathway">
    <text evidence="18">Glycan biosynthesis.</text>
</comment>
<keyword evidence="15 25" id="KW-0464">Manganese</keyword>
<dbReference type="InterPro" id="IPR000291">
    <property type="entry name" value="D-Ala_lig_Van_CS"/>
</dbReference>
<dbReference type="UniPathway" id="UPA00219"/>
<dbReference type="NCBIfam" id="TIGR01205">
    <property type="entry name" value="D_ala_D_alaTIGR"/>
    <property type="match status" value="1"/>
</dbReference>
<evidence type="ECO:0000256" key="13">
    <source>
        <dbReference type="ARBA" id="ARBA00022960"/>
    </source>
</evidence>